<dbReference type="AlphaFoldDB" id="A0AAD7GIS7"/>
<name>A0AAD7GIS7_MYCRO</name>
<dbReference type="GO" id="GO:0003676">
    <property type="term" value="F:nucleic acid binding"/>
    <property type="evidence" value="ECO:0007669"/>
    <property type="project" value="InterPro"/>
</dbReference>
<evidence type="ECO:0008006" key="3">
    <source>
        <dbReference type="Google" id="ProtNLM"/>
    </source>
</evidence>
<proteinExistence type="predicted"/>
<sequence length="185" mass="20944">SPSNLQSLFSIMELPSIQKVCFDGRMDHSALFHGHSTTMANVLDLQIVNVYSRVVRGEPDKQLARLSPCLLPGNIASNRAHYLKLHKLISLGNAMKEHGFRNARTDGAVDHTQWMCRPLLSDNLQYTADKVYNIGLLFDHFVQKGYITPPLLAPSMKYVRLWSDAQPTSMNVYRSHPIMPLKILE</sequence>
<dbReference type="Gene3D" id="3.30.420.10">
    <property type="entry name" value="Ribonuclease H-like superfamily/Ribonuclease H"/>
    <property type="match status" value="1"/>
</dbReference>
<dbReference type="EMBL" id="JARKIE010000049">
    <property type="protein sequence ID" value="KAJ7692892.1"/>
    <property type="molecule type" value="Genomic_DNA"/>
</dbReference>
<accession>A0AAD7GIS7</accession>
<dbReference type="SUPFAM" id="SSF53098">
    <property type="entry name" value="Ribonuclease H-like"/>
    <property type="match status" value="1"/>
</dbReference>
<dbReference type="InterPro" id="IPR036397">
    <property type="entry name" value="RNaseH_sf"/>
</dbReference>
<protein>
    <recommendedName>
        <fullName evidence="3">3'-5' exonuclease domain-containing protein</fullName>
    </recommendedName>
</protein>
<dbReference type="InterPro" id="IPR012337">
    <property type="entry name" value="RNaseH-like_sf"/>
</dbReference>
<comment type="caution">
    <text evidence="1">The sequence shown here is derived from an EMBL/GenBank/DDBJ whole genome shotgun (WGS) entry which is preliminary data.</text>
</comment>
<reference evidence="1" key="1">
    <citation type="submission" date="2023-03" db="EMBL/GenBank/DDBJ databases">
        <title>Massive genome expansion in bonnet fungi (Mycena s.s.) driven by repeated elements and novel gene families across ecological guilds.</title>
        <authorList>
            <consortium name="Lawrence Berkeley National Laboratory"/>
            <person name="Harder C.B."/>
            <person name="Miyauchi S."/>
            <person name="Viragh M."/>
            <person name="Kuo A."/>
            <person name="Thoen E."/>
            <person name="Andreopoulos B."/>
            <person name="Lu D."/>
            <person name="Skrede I."/>
            <person name="Drula E."/>
            <person name="Henrissat B."/>
            <person name="Morin E."/>
            <person name="Kohler A."/>
            <person name="Barry K."/>
            <person name="LaButti K."/>
            <person name="Morin E."/>
            <person name="Salamov A."/>
            <person name="Lipzen A."/>
            <person name="Mereny Z."/>
            <person name="Hegedus B."/>
            <person name="Baldrian P."/>
            <person name="Stursova M."/>
            <person name="Weitz H."/>
            <person name="Taylor A."/>
            <person name="Grigoriev I.V."/>
            <person name="Nagy L.G."/>
            <person name="Martin F."/>
            <person name="Kauserud H."/>
        </authorList>
    </citation>
    <scope>NUCLEOTIDE SEQUENCE</scope>
    <source>
        <strain evidence="1">CBHHK067</strain>
    </source>
</reference>
<evidence type="ECO:0000313" key="2">
    <source>
        <dbReference type="Proteomes" id="UP001221757"/>
    </source>
</evidence>
<feature type="non-terminal residue" evidence="1">
    <location>
        <position position="185"/>
    </location>
</feature>
<evidence type="ECO:0000313" key="1">
    <source>
        <dbReference type="EMBL" id="KAJ7692892.1"/>
    </source>
</evidence>
<gene>
    <name evidence="1" type="ORF">B0H17DRAFT_894289</name>
</gene>
<keyword evidence="2" id="KW-1185">Reference proteome</keyword>
<feature type="non-terminal residue" evidence="1">
    <location>
        <position position="1"/>
    </location>
</feature>
<organism evidence="1 2">
    <name type="scientific">Mycena rosella</name>
    <name type="common">Pink bonnet</name>
    <name type="synonym">Agaricus rosellus</name>
    <dbReference type="NCBI Taxonomy" id="1033263"/>
    <lineage>
        <taxon>Eukaryota</taxon>
        <taxon>Fungi</taxon>
        <taxon>Dikarya</taxon>
        <taxon>Basidiomycota</taxon>
        <taxon>Agaricomycotina</taxon>
        <taxon>Agaricomycetes</taxon>
        <taxon>Agaricomycetidae</taxon>
        <taxon>Agaricales</taxon>
        <taxon>Marasmiineae</taxon>
        <taxon>Mycenaceae</taxon>
        <taxon>Mycena</taxon>
    </lineage>
</organism>
<dbReference type="Proteomes" id="UP001221757">
    <property type="component" value="Unassembled WGS sequence"/>
</dbReference>